<dbReference type="AlphaFoldDB" id="A0A420XVK7"/>
<sequence>MVAGTGTLLNVTTILVGTAAGAALGDRLPRRTRDVVTDGLGLVTILLGGLNAVAVRDEALRADVGGSAPLLVVLGAVLLGGVVGSLLDLEGRLAGAGERLRRTLHRLAGHADPSRERFVEGFVTASLVYCIGPLAILGALDDGLGRGISSLAVKSSLDGVASVAFAASLGWGVACAALPVLLLQGGVTALGATLGDVVPGSDISAMTATGGLLLVGVGLRLLRVRDVPVADLLPALVVAPVLVEVVAALR</sequence>
<dbReference type="InParanoid" id="A0A420XVK7"/>
<comment type="caution">
    <text evidence="2">The sequence shown here is derived from an EMBL/GenBank/DDBJ whole genome shotgun (WGS) entry which is preliminary data.</text>
</comment>
<keyword evidence="1" id="KW-0812">Transmembrane</keyword>
<dbReference type="Pfam" id="PF04474">
    <property type="entry name" value="DUF554"/>
    <property type="match status" value="1"/>
</dbReference>
<keyword evidence="1" id="KW-0472">Membrane</keyword>
<keyword evidence="3" id="KW-1185">Reference proteome</keyword>
<dbReference type="EMBL" id="RBWV01000001">
    <property type="protein sequence ID" value="RKS84233.1"/>
    <property type="molecule type" value="Genomic_DNA"/>
</dbReference>
<feature type="transmembrane region" description="Helical" evidence="1">
    <location>
        <begin position="67"/>
        <end position="87"/>
    </location>
</feature>
<feature type="transmembrane region" description="Helical" evidence="1">
    <location>
        <begin position="203"/>
        <end position="222"/>
    </location>
</feature>
<reference evidence="2 3" key="1">
    <citation type="submission" date="2018-10" db="EMBL/GenBank/DDBJ databases">
        <title>Genomic Encyclopedia of Archaeal and Bacterial Type Strains, Phase II (KMG-II): from individual species to whole genera.</title>
        <authorList>
            <person name="Goeker M."/>
        </authorList>
    </citation>
    <scope>NUCLEOTIDE SEQUENCE [LARGE SCALE GENOMIC DNA]</scope>
    <source>
        <strain evidence="2 3">RP-AC37</strain>
    </source>
</reference>
<evidence type="ECO:0000256" key="1">
    <source>
        <dbReference type="SAM" id="Phobius"/>
    </source>
</evidence>
<name>A0A420XVK7_9ACTN</name>
<keyword evidence="1" id="KW-1133">Transmembrane helix</keyword>
<protein>
    <recommendedName>
        <fullName evidence="4">Membrane protein YdfK</fullName>
    </recommendedName>
</protein>
<gene>
    <name evidence="2" type="ORF">CLV35_0049</name>
</gene>
<dbReference type="InterPro" id="IPR007563">
    <property type="entry name" value="DUF554"/>
</dbReference>
<dbReference type="RefSeq" id="WP_121191419.1">
    <property type="nucleotide sequence ID" value="NZ_RBWV01000001.1"/>
</dbReference>
<feature type="transmembrane region" description="Helical" evidence="1">
    <location>
        <begin position="122"/>
        <end position="140"/>
    </location>
</feature>
<dbReference type="PANTHER" id="PTHR36111:SF2">
    <property type="entry name" value="INNER MEMBRANE PROTEIN"/>
    <property type="match status" value="1"/>
</dbReference>
<proteinExistence type="predicted"/>
<feature type="transmembrane region" description="Helical" evidence="1">
    <location>
        <begin position="229"/>
        <end position="249"/>
    </location>
</feature>
<organism evidence="2 3">
    <name type="scientific">Motilibacter peucedani</name>
    <dbReference type="NCBI Taxonomy" id="598650"/>
    <lineage>
        <taxon>Bacteria</taxon>
        <taxon>Bacillati</taxon>
        <taxon>Actinomycetota</taxon>
        <taxon>Actinomycetes</taxon>
        <taxon>Motilibacterales</taxon>
        <taxon>Motilibacteraceae</taxon>
        <taxon>Motilibacter</taxon>
    </lineage>
</organism>
<evidence type="ECO:0000313" key="3">
    <source>
        <dbReference type="Proteomes" id="UP000281955"/>
    </source>
</evidence>
<evidence type="ECO:0000313" key="2">
    <source>
        <dbReference type="EMBL" id="RKS84233.1"/>
    </source>
</evidence>
<accession>A0A420XVK7</accession>
<feature type="transmembrane region" description="Helical" evidence="1">
    <location>
        <begin position="160"/>
        <end position="183"/>
    </location>
</feature>
<dbReference type="Proteomes" id="UP000281955">
    <property type="component" value="Unassembled WGS sequence"/>
</dbReference>
<evidence type="ECO:0008006" key="4">
    <source>
        <dbReference type="Google" id="ProtNLM"/>
    </source>
</evidence>
<dbReference type="OrthoDB" id="9797976at2"/>
<dbReference type="PANTHER" id="PTHR36111">
    <property type="entry name" value="INNER MEMBRANE PROTEIN-RELATED"/>
    <property type="match status" value="1"/>
</dbReference>
<feature type="transmembrane region" description="Helical" evidence="1">
    <location>
        <begin position="35"/>
        <end position="55"/>
    </location>
</feature>